<feature type="transmembrane region" description="Helical" evidence="7">
    <location>
        <begin position="331"/>
        <end position="356"/>
    </location>
</feature>
<dbReference type="Pfam" id="PF07690">
    <property type="entry name" value="MFS_1"/>
    <property type="match status" value="1"/>
</dbReference>
<evidence type="ECO:0000256" key="2">
    <source>
        <dbReference type="ARBA" id="ARBA00022448"/>
    </source>
</evidence>
<evidence type="ECO:0000259" key="8">
    <source>
        <dbReference type="PROSITE" id="PS50850"/>
    </source>
</evidence>
<dbReference type="RefSeq" id="WP_109606225.1">
    <property type="nucleotide sequence ID" value="NZ_QGGI01000023.1"/>
</dbReference>
<evidence type="ECO:0000256" key="1">
    <source>
        <dbReference type="ARBA" id="ARBA00004651"/>
    </source>
</evidence>
<feature type="transmembrane region" description="Helical" evidence="7">
    <location>
        <begin position="128"/>
        <end position="152"/>
    </location>
</feature>
<keyword evidence="3" id="KW-1003">Cell membrane</keyword>
<feature type="domain" description="Major facilitator superfamily (MFS) profile" evidence="8">
    <location>
        <begin position="1"/>
        <end position="360"/>
    </location>
</feature>
<gene>
    <name evidence="9" type="ORF">C7380_12317</name>
</gene>
<reference evidence="9 10" key="1">
    <citation type="submission" date="2018-05" db="EMBL/GenBank/DDBJ databases">
        <title>Genomic Encyclopedia of Type Strains, Phase IV (KMG-IV): sequencing the most valuable type-strain genomes for metagenomic binning, comparative biology and taxonomic classification.</title>
        <authorList>
            <person name="Goeker M."/>
        </authorList>
    </citation>
    <scope>NUCLEOTIDE SEQUENCE [LARGE SCALE GENOMIC DNA]</scope>
    <source>
        <strain evidence="9 10">DSM 24906</strain>
    </source>
</reference>
<evidence type="ECO:0000313" key="9">
    <source>
        <dbReference type="EMBL" id="PWJ87536.1"/>
    </source>
</evidence>
<keyword evidence="5 7" id="KW-1133">Transmembrane helix</keyword>
<dbReference type="AlphaFoldDB" id="A0AA45C4Z1"/>
<organism evidence="9 10">
    <name type="scientific">Oceanotoga teriensis</name>
    <dbReference type="NCBI Taxonomy" id="515440"/>
    <lineage>
        <taxon>Bacteria</taxon>
        <taxon>Thermotogati</taxon>
        <taxon>Thermotogota</taxon>
        <taxon>Thermotogae</taxon>
        <taxon>Petrotogales</taxon>
        <taxon>Petrotogaceae</taxon>
        <taxon>Oceanotoga</taxon>
    </lineage>
</organism>
<dbReference type="EMBL" id="QGGI01000023">
    <property type="protein sequence ID" value="PWJ87536.1"/>
    <property type="molecule type" value="Genomic_DNA"/>
</dbReference>
<feature type="transmembrane region" description="Helical" evidence="7">
    <location>
        <begin position="36"/>
        <end position="57"/>
    </location>
</feature>
<keyword evidence="10" id="KW-1185">Reference proteome</keyword>
<evidence type="ECO:0000313" key="10">
    <source>
        <dbReference type="Proteomes" id="UP000245921"/>
    </source>
</evidence>
<feature type="transmembrane region" description="Helical" evidence="7">
    <location>
        <begin position="280"/>
        <end position="298"/>
    </location>
</feature>
<dbReference type="InterPro" id="IPR020846">
    <property type="entry name" value="MFS_dom"/>
</dbReference>
<dbReference type="InterPro" id="IPR011701">
    <property type="entry name" value="MFS"/>
</dbReference>
<proteinExistence type="predicted"/>
<evidence type="ECO:0000256" key="5">
    <source>
        <dbReference type="ARBA" id="ARBA00022989"/>
    </source>
</evidence>
<accession>A0AA45C4Z1</accession>
<sequence>MDSLRIFLLLPFFSVFTQVGIASSFTQIKEIFNSEFFASTFIAITPLVSMIIGPLWGKFLSKYGEKRTYSISLFFWGIIVMLISFFLYNPILSIILRAVQGFFDPVFYNISLTGVSKSSLNIKNKSKFYGYIEIMGSLGAILGPLILGSFFIYYPKQFLFLLSIIVLFYLFFTFKKIKNFEVDVLNKKEPKKFSLLILLATFYGISVLISIVALQVVLPIYVEQIYENAILGKVIASLFSVGLMIGNFAKHKLIGIKKIMPIFTGIILFISYLFIDNPIIFLSILFIGGIFLGLSLTMSSEYASVLSKGFENTGMSFFSSLRISGNIFGPYLAAMAIPNLFILLSALTIVSTGLLFSEKD</sequence>
<dbReference type="SUPFAM" id="SSF103473">
    <property type="entry name" value="MFS general substrate transporter"/>
    <property type="match status" value="1"/>
</dbReference>
<protein>
    <submittedName>
        <fullName evidence="9">MFS transporter</fullName>
    </submittedName>
</protein>
<comment type="subcellular location">
    <subcellularLocation>
        <location evidence="1">Cell membrane</location>
        <topology evidence="1">Multi-pass membrane protein</topology>
    </subcellularLocation>
</comment>
<feature type="transmembrane region" description="Helical" evidence="7">
    <location>
        <begin position="158"/>
        <end position="174"/>
    </location>
</feature>
<dbReference type="PANTHER" id="PTHR43414">
    <property type="entry name" value="MULTIDRUG RESISTANCE PROTEIN MDTG"/>
    <property type="match status" value="1"/>
</dbReference>
<keyword evidence="2" id="KW-0813">Transport</keyword>
<feature type="transmembrane region" description="Helical" evidence="7">
    <location>
        <begin position="69"/>
        <end position="88"/>
    </location>
</feature>
<feature type="transmembrane region" description="Helical" evidence="7">
    <location>
        <begin position="230"/>
        <end position="249"/>
    </location>
</feature>
<evidence type="ECO:0000256" key="7">
    <source>
        <dbReference type="SAM" id="Phobius"/>
    </source>
</evidence>
<feature type="transmembrane region" description="Helical" evidence="7">
    <location>
        <begin position="256"/>
        <end position="274"/>
    </location>
</feature>
<keyword evidence="4 7" id="KW-0812">Transmembrane</keyword>
<name>A0AA45C4Z1_9BACT</name>
<dbReference type="GO" id="GO:0005886">
    <property type="term" value="C:plasma membrane"/>
    <property type="evidence" value="ECO:0007669"/>
    <property type="project" value="UniProtKB-SubCell"/>
</dbReference>
<dbReference type="InterPro" id="IPR036259">
    <property type="entry name" value="MFS_trans_sf"/>
</dbReference>
<dbReference type="GO" id="GO:0022857">
    <property type="term" value="F:transmembrane transporter activity"/>
    <property type="evidence" value="ECO:0007669"/>
    <property type="project" value="InterPro"/>
</dbReference>
<dbReference type="Proteomes" id="UP000245921">
    <property type="component" value="Unassembled WGS sequence"/>
</dbReference>
<dbReference type="PROSITE" id="PS50850">
    <property type="entry name" value="MFS"/>
    <property type="match status" value="1"/>
</dbReference>
<keyword evidence="6 7" id="KW-0472">Membrane</keyword>
<comment type="caution">
    <text evidence="9">The sequence shown here is derived from an EMBL/GenBank/DDBJ whole genome shotgun (WGS) entry which is preliminary data.</text>
</comment>
<feature type="transmembrane region" description="Helical" evidence="7">
    <location>
        <begin position="195"/>
        <end position="218"/>
    </location>
</feature>
<evidence type="ECO:0000256" key="4">
    <source>
        <dbReference type="ARBA" id="ARBA00022692"/>
    </source>
</evidence>
<evidence type="ECO:0000256" key="6">
    <source>
        <dbReference type="ARBA" id="ARBA00023136"/>
    </source>
</evidence>
<evidence type="ECO:0000256" key="3">
    <source>
        <dbReference type="ARBA" id="ARBA00022475"/>
    </source>
</evidence>
<dbReference type="Gene3D" id="1.20.1250.20">
    <property type="entry name" value="MFS general substrate transporter like domains"/>
    <property type="match status" value="2"/>
</dbReference>
<dbReference type="PANTHER" id="PTHR43414:SF1">
    <property type="entry name" value="PEPTIDE PERMEASE"/>
    <property type="match status" value="1"/>
</dbReference>